<dbReference type="Gene3D" id="1.10.510.10">
    <property type="entry name" value="Transferase(Phosphotransferase) domain 1"/>
    <property type="match status" value="1"/>
</dbReference>
<dbReference type="GO" id="GO:0007169">
    <property type="term" value="P:cell surface receptor protein tyrosine kinase signaling pathway"/>
    <property type="evidence" value="ECO:0007669"/>
    <property type="project" value="TreeGrafter"/>
</dbReference>
<feature type="domain" description="SH3" evidence="4">
    <location>
        <begin position="102"/>
        <end position="163"/>
    </location>
</feature>
<dbReference type="PROSITE" id="PS50011">
    <property type="entry name" value="PROTEIN_KINASE_DOM"/>
    <property type="match status" value="1"/>
</dbReference>
<dbReference type="InterPro" id="IPR050122">
    <property type="entry name" value="RTK"/>
</dbReference>
<dbReference type="InterPro" id="IPR001452">
    <property type="entry name" value="SH3_domain"/>
</dbReference>
<protein>
    <submittedName>
        <fullName evidence="6">Uncharacterized protein</fullName>
    </submittedName>
</protein>
<sequence length="321" mass="35349">METLVSQNPYQKLYNKNVPQIRLIDPDGDSHAQKSISCEVLHATPAIAMGDGQGRPNLKTPVSRQTAYVNLPKTTPKRPGSAKSYALEVRFREPAEYEEAAGPSEMYDVLNDYQAANDDELSLRHGSVVRLVSRKTGESEWFVGEYHGRRGLFPVTHVRLLGVEAPIVNMKREAVMFHRFSHPNVVKLHGICLDTGFEGLLLELCEGNTLAQVLQKFSSVAMGAGVVVGWGAQIASAMSHLVEHGCVHRDLKADNVLVKEPVCKCILRSPASTPTGDPTKSGRCSICEGYPLRDLTLKITDFGLTREASDDRQGFCELMVF</sequence>
<comment type="caution">
    <text evidence="6">The sequence shown here is derived from an EMBL/GenBank/DDBJ whole genome shotgun (WGS) entry which is preliminary data.</text>
</comment>
<dbReference type="SUPFAM" id="SSF50044">
    <property type="entry name" value="SH3-domain"/>
    <property type="match status" value="1"/>
</dbReference>
<dbReference type="PANTHER" id="PTHR24416:SF611">
    <property type="entry name" value="TYROSINE-PROTEIN KINASE TRANSMEMBRANE RECEPTOR ROR"/>
    <property type="match status" value="1"/>
</dbReference>
<evidence type="ECO:0000256" key="1">
    <source>
        <dbReference type="ARBA" id="ARBA00006529"/>
    </source>
</evidence>
<dbReference type="GO" id="GO:0006950">
    <property type="term" value="P:response to stress"/>
    <property type="evidence" value="ECO:0007669"/>
    <property type="project" value="UniProtKB-ARBA"/>
</dbReference>
<organism evidence="6 7">
    <name type="scientific">Mesorhabditis spiculigera</name>
    <dbReference type="NCBI Taxonomy" id="96644"/>
    <lineage>
        <taxon>Eukaryota</taxon>
        <taxon>Metazoa</taxon>
        <taxon>Ecdysozoa</taxon>
        <taxon>Nematoda</taxon>
        <taxon>Chromadorea</taxon>
        <taxon>Rhabditida</taxon>
        <taxon>Rhabditina</taxon>
        <taxon>Rhabditomorpha</taxon>
        <taxon>Rhabditoidea</taxon>
        <taxon>Rhabditidae</taxon>
        <taxon>Mesorhabditinae</taxon>
        <taxon>Mesorhabditis</taxon>
    </lineage>
</organism>
<dbReference type="SMART" id="SM00220">
    <property type="entry name" value="S_TKc"/>
    <property type="match status" value="1"/>
</dbReference>
<gene>
    <name evidence="6" type="ORF">MSPICULIGERA_LOCUS1013</name>
</gene>
<dbReference type="InterPro" id="IPR008271">
    <property type="entry name" value="Ser/Thr_kinase_AS"/>
</dbReference>
<dbReference type="SUPFAM" id="SSF56112">
    <property type="entry name" value="Protein kinase-like (PK-like)"/>
    <property type="match status" value="1"/>
</dbReference>
<dbReference type="EMBL" id="CATQJA010000243">
    <property type="protein sequence ID" value="CAJ0558538.1"/>
    <property type="molecule type" value="Genomic_DNA"/>
</dbReference>
<dbReference type="InterPro" id="IPR000719">
    <property type="entry name" value="Prot_kinase_dom"/>
</dbReference>
<dbReference type="Proteomes" id="UP001177023">
    <property type="component" value="Unassembled WGS sequence"/>
</dbReference>
<proteinExistence type="inferred from homology"/>
<name>A0AA36FPQ9_9BILA</name>
<dbReference type="GO" id="GO:0004714">
    <property type="term" value="F:transmembrane receptor protein tyrosine kinase activity"/>
    <property type="evidence" value="ECO:0007669"/>
    <property type="project" value="TreeGrafter"/>
</dbReference>
<evidence type="ECO:0000259" key="5">
    <source>
        <dbReference type="PROSITE" id="PS50011"/>
    </source>
</evidence>
<dbReference type="GO" id="GO:0043235">
    <property type="term" value="C:receptor complex"/>
    <property type="evidence" value="ECO:0007669"/>
    <property type="project" value="TreeGrafter"/>
</dbReference>
<dbReference type="Pfam" id="PF14604">
    <property type="entry name" value="SH3_9"/>
    <property type="match status" value="1"/>
</dbReference>
<accession>A0AA36FPQ9</accession>
<dbReference type="InterPro" id="IPR001245">
    <property type="entry name" value="Ser-Thr/Tyr_kinase_cat_dom"/>
</dbReference>
<evidence type="ECO:0000313" key="7">
    <source>
        <dbReference type="Proteomes" id="UP001177023"/>
    </source>
</evidence>
<dbReference type="InterPro" id="IPR011009">
    <property type="entry name" value="Kinase-like_dom_sf"/>
</dbReference>
<reference evidence="6" key="1">
    <citation type="submission" date="2023-06" db="EMBL/GenBank/DDBJ databases">
        <authorList>
            <person name="Delattre M."/>
        </authorList>
    </citation>
    <scope>NUCLEOTIDE SEQUENCE</scope>
    <source>
        <strain evidence="6">AF72</strain>
    </source>
</reference>
<feature type="non-terminal residue" evidence="6">
    <location>
        <position position="321"/>
    </location>
</feature>
<dbReference type="Gene3D" id="2.30.30.40">
    <property type="entry name" value="SH3 Domains"/>
    <property type="match status" value="1"/>
</dbReference>
<dbReference type="Pfam" id="PF07714">
    <property type="entry name" value="PK_Tyr_Ser-Thr"/>
    <property type="match status" value="1"/>
</dbReference>
<dbReference type="PANTHER" id="PTHR24416">
    <property type="entry name" value="TYROSINE-PROTEIN KINASE RECEPTOR"/>
    <property type="match status" value="1"/>
</dbReference>
<evidence type="ECO:0000313" key="6">
    <source>
        <dbReference type="EMBL" id="CAJ0558538.1"/>
    </source>
</evidence>
<dbReference type="CDD" id="cd00180">
    <property type="entry name" value="PKc"/>
    <property type="match status" value="1"/>
</dbReference>
<dbReference type="PROSITE" id="PS50002">
    <property type="entry name" value="SH3"/>
    <property type="match status" value="1"/>
</dbReference>
<dbReference type="AlphaFoldDB" id="A0AA36FPQ9"/>
<dbReference type="PROSITE" id="PS00108">
    <property type="entry name" value="PROTEIN_KINASE_ST"/>
    <property type="match status" value="1"/>
</dbReference>
<dbReference type="GO" id="GO:0005524">
    <property type="term" value="F:ATP binding"/>
    <property type="evidence" value="ECO:0007669"/>
    <property type="project" value="InterPro"/>
</dbReference>
<keyword evidence="7" id="KW-1185">Reference proteome</keyword>
<dbReference type="SMART" id="SM00326">
    <property type="entry name" value="SH3"/>
    <property type="match status" value="1"/>
</dbReference>
<evidence type="ECO:0000259" key="4">
    <source>
        <dbReference type="PROSITE" id="PS50002"/>
    </source>
</evidence>
<keyword evidence="2 3" id="KW-0728">SH3 domain</keyword>
<feature type="domain" description="Protein kinase" evidence="5">
    <location>
        <begin position="95"/>
        <end position="321"/>
    </location>
</feature>
<dbReference type="InterPro" id="IPR036028">
    <property type="entry name" value="SH3-like_dom_sf"/>
</dbReference>
<dbReference type="GO" id="GO:0005886">
    <property type="term" value="C:plasma membrane"/>
    <property type="evidence" value="ECO:0007669"/>
    <property type="project" value="TreeGrafter"/>
</dbReference>
<comment type="similarity">
    <text evidence="1">Belongs to the protein kinase superfamily. STE Ser/Thr protein kinase family. MAP kinase kinase kinase subfamily.</text>
</comment>
<evidence type="ECO:0000256" key="3">
    <source>
        <dbReference type="PROSITE-ProRule" id="PRU00192"/>
    </source>
</evidence>
<evidence type="ECO:0000256" key="2">
    <source>
        <dbReference type="ARBA" id="ARBA00022443"/>
    </source>
</evidence>